<dbReference type="GO" id="GO:0050129">
    <property type="term" value="F:N-formylglutamate deformylase activity"/>
    <property type="evidence" value="ECO:0007669"/>
    <property type="project" value="UniProtKB-EC"/>
</dbReference>
<dbReference type="NCBIfam" id="TIGR02017">
    <property type="entry name" value="hutG_amidohyd"/>
    <property type="match status" value="1"/>
</dbReference>
<proteinExistence type="predicted"/>
<keyword evidence="1" id="KW-0378">Hydrolase</keyword>
<dbReference type="RefSeq" id="WP_379730109.1">
    <property type="nucleotide sequence ID" value="NZ_JBHRYJ010000009.1"/>
</dbReference>
<gene>
    <name evidence="1" type="primary">hutG</name>
    <name evidence="1" type="ORF">ACFOOQ_23190</name>
</gene>
<protein>
    <submittedName>
        <fullName evidence="1">N-formylglutamate deformylase</fullName>
        <ecNumber evidence="1">3.5.1.68</ecNumber>
    </submittedName>
</protein>
<dbReference type="InterPro" id="IPR007709">
    <property type="entry name" value="N-FG_amidohydro"/>
</dbReference>
<dbReference type="Pfam" id="PF05013">
    <property type="entry name" value="FGase"/>
    <property type="match status" value="1"/>
</dbReference>
<dbReference type="SUPFAM" id="SSF53187">
    <property type="entry name" value="Zn-dependent exopeptidases"/>
    <property type="match status" value="1"/>
</dbReference>
<comment type="caution">
    <text evidence="1">The sequence shown here is derived from an EMBL/GenBank/DDBJ whole genome shotgun (WGS) entry which is preliminary data.</text>
</comment>
<name>A0ABV7VLS4_9PROT</name>
<dbReference type="Proteomes" id="UP001595711">
    <property type="component" value="Unassembled WGS sequence"/>
</dbReference>
<organism evidence="1 2">
    <name type="scientific">Ferrovibrio xuzhouensis</name>
    <dbReference type="NCBI Taxonomy" id="1576914"/>
    <lineage>
        <taxon>Bacteria</taxon>
        <taxon>Pseudomonadati</taxon>
        <taxon>Pseudomonadota</taxon>
        <taxon>Alphaproteobacteria</taxon>
        <taxon>Rhodospirillales</taxon>
        <taxon>Rhodospirillaceae</taxon>
        <taxon>Ferrovibrio</taxon>
    </lineage>
</organism>
<dbReference type="EMBL" id="JBHRYJ010000009">
    <property type="protein sequence ID" value="MFC3678470.1"/>
    <property type="molecule type" value="Genomic_DNA"/>
</dbReference>
<accession>A0ABV7VLS4</accession>
<keyword evidence="2" id="KW-1185">Reference proteome</keyword>
<evidence type="ECO:0000313" key="2">
    <source>
        <dbReference type="Proteomes" id="UP001595711"/>
    </source>
</evidence>
<reference evidence="2" key="1">
    <citation type="journal article" date="2019" name="Int. J. Syst. Evol. Microbiol.">
        <title>The Global Catalogue of Microorganisms (GCM) 10K type strain sequencing project: providing services to taxonomists for standard genome sequencing and annotation.</title>
        <authorList>
            <consortium name="The Broad Institute Genomics Platform"/>
            <consortium name="The Broad Institute Genome Sequencing Center for Infectious Disease"/>
            <person name="Wu L."/>
            <person name="Ma J."/>
        </authorList>
    </citation>
    <scope>NUCLEOTIDE SEQUENCE [LARGE SCALE GENOMIC DNA]</scope>
    <source>
        <strain evidence="2">KCTC 42182</strain>
    </source>
</reference>
<dbReference type="Gene3D" id="3.40.630.40">
    <property type="entry name" value="Zn-dependent exopeptidases"/>
    <property type="match status" value="1"/>
</dbReference>
<evidence type="ECO:0000313" key="1">
    <source>
        <dbReference type="EMBL" id="MFC3678470.1"/>
    </source>
</evidence>
<sequence length="267" mass="29026">MTAPAPLFTLTPGRTPLLIDVPHAGLGLSPGLEARLTDGGRRLTDTDWHVEKLYAFAAESGVGLMVASHSRYVVDLNRDPAGKALYPGADNTEICPTRGFDNAPLYRDGETPDAAEVAQRVAGYWRPYHERLAAELAAIQARHGYAILLDGHSIAAEVPRFFEGRLPDLNLGSNDGRSCAPELGTLAYGILSASDRFSHIYNGRFKGGYITRTYGRPGEGFHALQLEMARDCYMDEGDLPHWDAGKAAPLVALLKRLVDGLLSWRPA</sequence>
<dbReference type="InterPro" id="IPR010247">
    <property type="entry name" value="HutG_amidohyd"/>
</dbReference>
<dbReference type="EC" id="3.5.1.68" evidence="1"/>